<evidence type="ECO:0000313" key="2">
    <source>
        <dbReference type="Proteomes" id="UP000545037"/>
    </source>
</evidence>
<protein>
    <submittedName>
        <fullName evidence="1">Uncharacterized protein</fullName>
    </submittedName>
</protein>
<evidence type="ECO:0000313" key="1">
    <source>
        <dbReference type="EMBL" id="MBB5746529.1"/>
    </source>
</evidence>
<comment type="caution">
    <text evidence="1">The sequence shown here is derived from an EMBL/GenBank/DDBJ whole genome shotgun (WGS) entry which is preliminary data.</text>
</comment>
<reference evidence="1 2" key="1">
    <citation type="submission" date="2020-08" db="EMBL/GenBank/DDBJ databases">
        <title>Genomic Encyclopedia of Type Strains, Phase IV (KMG-IV): sequencing the most valuable type-strain genomes for metagenomic binning, comparative biology and taxonomic classification.</title>
        <authorList>
            <person name="Goeker M."/>
        </authorList>
    </citation>
    <scope>NUCLEOTIDE SEQUENCE [LARGE SCALE GENOMIC DNA]</scope>
    <source>
        <strain evidence="1 2">DSM 4737</strain>
    </source>
</reference>
<dbReference type="AlphaFoldDB" id="A0A7W9CIY4"/>
<proteinExistence type="predicted"/>
<dbReference type="Proteomes" id="UP000545037">
    <property type="component" value="Unassembled WGS sequence"/>
</dbReference>
<gene>
    <name evidence="1" type="ORF">GGR13_002133</name>
</gene>
<dbReference type="RefSeq" id="WP_183213487.1">
    <property type="nucleotide sequence ID" value="NZ_JACHOR010000003.1"/>
</dbReference>
<name>A0A7W9CIY4_9CAUL</name>
<accession>A0A7W9CIY4</accession>
<sequence length="260" mass="28835">MMRGTELRDLPAELADVIGSTQNIARAYLAGLGFIVQDTARDPSYLANHVLSYLAQDLLQSGVSIIALAREGLLNVAKRELRFLLEASIKIAFVQQEAYGSTVQEKLELFEDELASSKISIKKDLTLAQLPEALREPFKVELGKLFHETSAYVHLTPMQILQSIDAAEAGVSAGNERPSYVADLNSIAERVMAASLVLLFHSVPQWVGGDWLVGGEGATIDWHFTRSRFIAAMDSEYDYKHERQKTLVEIRAAREARIAF</sequence>
<keyword evidence="2" id="KW-1185">Reference proteome</keyword>
<organism evidence="1 2">
    <name type="scientific">Brevundimonas variabilis</name>
    <dbReference type="NCBI Taxonomy" id="74312"/>
    <lineage>
        <taxon>Bacteria</taxon>
        <taxon>Pseudomonadati</taxon>
        <taxon>Pseudomonadota</taxon>
        <taxon>Alphaproteobacteria</taxon>
        <taxon>Caulobacterales</taxon>
        <taxon>Caulobacteraceae</taxon>
        <taxon>Brevundimonas</taxon>
    </lineage>
</organism>
<dbReference type="EMBL" id="JACHOR010000003">
    <property type="protein sequence ID" value="MBB5746529.1"/>
    <property type="molecule type" value="Genomic_DNA"/>
</dbReference>